<dbReference type="PANTHER" id="PTHR45947">
    <property type="entry name" value="SULFOQUINOVOSYL TRANSFERASE SQD2"/>
    <property type="match status" value="1"/>
</dbReference>
<dbReference type="Pfam" id="PF00534">
    <property type="entry name" value="Glycos_transf_1"/>
    <property type="match status" value="1"/>
</dbReference>
<dbReference type="Gene3D" id="3.40.50.2000">
    <property type="entry name" value="Glycogen Phosphorylase B"/>
    <property type="match status" value="2"/>
</dbReference>
<dbReference type="OrthoDB" id="270666at2157"/>
<organism evidence="3 4">
    <name type="scientific">Salinadaptatus halalkaliphilus</name>
    <dbReference type="NCBI Taxonomy" id="2419781"/>
    <lineage>
        <taxon>Archaea</taxon>
        <taxon>Methanobacteriati</taxon>
        <taxon>Methanobacteriota</taxon>
        <taxon>Stenosarchaea group</taxon>
        <taxon>Halobacteria</taxon>
        <taxon>Halobacteriales</taxon>
        <taxon>Natrialbaceae</taxon>
        <taxon>Salinadaptatus</taxon>
    </lineage>
</organism>
<dbReference type="CDD" id="cd03801">
    <property type="entry name" value="GT4_PimA-like"/>
    <property type="match status" value="1"/>
</dbReference>
<feature type="domain" description="Glycosyl transferase family 1" evidence="1">
    <location>
        <begin position="170"/>
        <end position="312"/>
    </location>
</feature>
<keyword evidence="4" id="KW-1185">Reference proteome</keyword>
<comment type="caution">
    <text evidence="3">The sequence shown here is derived from an EMBL/GenBank/DDBJ whole genome shotgun (WGS) entry which is preliminary data.</text>
</comment>
<dbReference type="AlphaFoldDB" id="A0A4S3TPK7"/>
<gene>
    <name evidence="3" type="ORF">D8Y22_03025</name>
</gene>
<dbReference type="InterPro" id="IPR050194">
    <property type="entry name" value="Glycosyltransferase_grp1"/>
</dbReference>
<name>A0A4S3TPK7_9EURY</name>
<reference evidence="3 4" key="1">
    <citation type="submission" date="2018-10" db="EMBL/GenBank/DDBJ databases">
        <title>Natronolimnobius sp. XQ-INN 246 isolated from Inner Mongolia Autonomous Region of China.</title>
        <authorList>
            <person name="Xue Q."/>
        </authorList>
    </citation>
    <scope>NUCLEOTIDE SEQUENCE [LARGE SCALE GENOMIC DNA]</scope>
    <source>
        <strain evidence="3 4">XQ-INN 246</strain>
    </source>
</reference>
<dbReference type="PANTHER" id="PTHR45947:SF3">
    <property type="entry name" value="SULFOQUINOVOSYL TRANSFERASE SQD2"/>
    <property type="match status" value="1"/>
</dbReference>
<evidence type="ECO:0000259" key="2">
    <source>
        <dbReference type="Pfam" id="PF13579"/>
    </source>
</evidence>
<dbReference type="Pfam" id="PF13579">
    <property type="entry name" value="Glyco_trans_4_4"/>
    <property type="match status" value="1"/>
</dbReference>
<dbReference type="EMBL" id="RBZW01000011">
    <property type="protein sequence ID" value="THE66262.1"/>
    <property type="molecule type" value="Genomic_DNA"/>
</dbReference>
<evidence type="ECO:0000313" key="4">
    <source>
        <dbReference type="Proteomes" id="UP000318864"/>
    </source>
</evidence>
<keyword evidence="3" id="KW-0808">Transferase</keyword>
<feature type="domain" description="Glycosyltransferase subfamily 4-like N-terminal" evidence="2">
    <location>
        <begin position="19"/>
        <end position="163"/>
    </location>
</feature>
<proteinExistence type="predicted"/>
<sequence>MRIAFVSFETVHHEDSETNRRLQTILELFRDQGHDIEVFCAQFWEGERSKIQRNGITYHGVSVGLDARASFLVRLPFVLAATKPDVIHVGAVWPKQVFAASWGGTLARAPTVLEWYGDGGIDEGRWPRRAAKWADRIVVPSELVATWVRERGAEIDSIDVVPNPIDCERVRTVEPADPVEVVYARRLDADANLESLFLALAELRTREWQATVVGDGPERATYERLASDLRIDDRLTFAGDCSLEGRLEIYRGAHVFAQTAEHCVFPTEMLWALAAGCVGIVEYHADSSAHELVEGWDRGFRTTSEAELADAIVNAGDLEHREFDDRFEPYDETVVRDRYLTMYRTLQDSGGLL</sequence>
<evidence type="ECO:0000313" key="3">
    <source>
        <dbReference type="EMBL" id="THE66262.1"/>
    </source>
</evidence>
<dbReference type="InterPro" id="IPR001296">
    <property type="entry name" value="Glyco_trans_1"/>
</dbReference>
<evidence type="ECO:0000259" key="1">
    <source>
        <dbReference type="Pfam" id="PF00534"/>
    </source>
</evidence>
<accession>A0A4S3TPK7</accession>
<protein>
    <submittedName>
        <fullName evidence="3">Glycosyltransferase</fullName>
    </submittedName>
</protein>
<dbReference type="InterPro" id="IPR028098">
    <property type="entry name" value="Glyco_trans_4-like_N"/>
</dbReference>
<dbReference type="GO" id="GO:0016757">
    <property type="term" value="F:glycosyltransferase activity"/>
    <property type="evidence" value="ECO:0007669"/>
    <property type="project" value="InterPro"/>
</dbReference>
<dbReference type="SUPFAM" id="SSF53756">
    <property type="entry name" value="UDP-Glycosyltransferase/glycogen phosphorylase"/>
    <property type="match status" value="1"/>
</dbReference>
<dbReference type="Proteomes" id="UP000318864">
    <property type="component" value="Unassembled WGS sequence"/>
</dbReference>
<dbReference type="RefSeq" id="WP_141463241.1">
    <property type="nucleotide sequence ID" value="NZ_RBZW01000011.1"/>
</dbReference>